<gene>
    <name evidence="1" type="ORF">TG4357_03727</name>
</gene>
<sequence length="213" mass="24210">MDYQPQPDMWPLRRGDTLSNHDWFPFYTHRFLSSRFLAAAVMEKRRGDIGTAVILWSESMRQDPAGTLPDCDVELASLARFATVEDWQAVKAGVMHGWVPVLVEDDRSGDVITRLGHPGFMQGIVEEMHKRKRGRDGAREAARLAVRKSRIRKKMADLNIQDHIIKDDRAVGMLAEHFEHSDLYVTPDNLRAAMTEVLGYTGEVAHFPNRRGG</sequence>
<dbReference type="AlphaFoldDB" id="A0A0N7LWB9"/>
<protein>
    <submittedName>
        <fullName evidence="1">Uncharacterized protein</fullName>
    </submittedName>
</protein>
<accession>A0A0N7LWB9</accession>
<name>A0A0N7LWB9_THAGE</name>
<reference evidence="1 2" key="1">
    <citation type="submission" date="2015-09" db="EMBL/GenBank/DDBJ databases">
        <authorList>
            <consortium name="Swine Surveillance"/>
        </authorList>
    </citation>
    <scope>NUCLEOTIDE SEQUENCE [LARGE SCALE GENOMIC DNA]</scope>
    <source>
        <strain evidence="1 2">CECT 4357</strain>
    </source>
</reference>
<evidence type="ECO:0000313" key="2">
    <source>
        <dbReference type="Proteomes" id="UP000051587"/>
    </source>
</evidence>
<dbReference type="EMBL" id="CYSA01000028">
    <property type="protein sequence ID" value="CUH68666.1"/>
    <property type="molecule type" value="Genomic_DNA"/>
</dbReference>
<evidence type="ECO:0000313" key="1">
    <source>
        <dbReference type="EMBL" id="CUH68666.1"/>
    </source>
</evidence>
<proteinExistence type="predicted"/>
<dbReference type="OrthoDB" id="7692308at2"/>
<organism evidence="1 2">
    <name type="scientific">Thalassovita gelatinovora</name>
    <name type="common">Thalassobius gelatinovorus</name>
    <dbReference type="NCBI Taxonomy" id="53501"/>
    <lineage>
        <taxon>Bacteria</taxon>
        <taxon>Pseudomonadati</taxon>
        <taxon>Pseudomonadota</taxon>
        <taxon>Alphaproteobacteria</taxon>
        <taxon>Rhodobacterales</taxon>
        <taxon>Roseobacteraceae</taxon>
        <taxon>Thalassovita</taxon>
    </lineage>
</organism>
<dbReference type="RefSeq" id="WP_139193629.1">
    <property type="nucleotide sequence ID" value="NZ_CP051181.1"/>
</dbReference>
<dbReference type="Proteomes" id="UP000051587">
    <property type="component" value="Unassembled WGS sequence"/>
</dbReference>
<dbReference type="STRING" id="53501.SAMN04488043_106188"/>
<keyword evidence="2" id="KW-1185">Reference proteome</keyword>